<protein>
    <submittedName>
        <fullName evidence="3">CoB--CoM heterodisulfide reductase subunit B</fullName>
    </submittedName>
</protein>
<dbReference type="GO" id="GO:0016491">
    <property type="term" value="F:oxidoreductase activity"/>
    <property type="evidence" value="ECO:0007669"/>
    <property type="project" value="UniProtKB-KW"/>
</dbReference>
<dbReference type="Pfam" id="PF02754">
    <property type="entry name" value="CCG"/>
    <property type="match status" value="2"/>
</dbReference>
<dbReference type="AlphaFoldDB" id="A0A1M6B278"/>
<proteinExistence type="predicted"/>
<gene>
    <name evidence="3" type="ORF">SAMN02746098_04054</name>
</gene>
<evidence type="ECO:0000313" key="3">
    <source>
        <dbReference type="EMBL" id="SHI42831.1"/>
    </source>
</evidence>
<keyword evidence="1" id="KW-0560">Oxidoreductase</keyword>
<dbReference type="InterPro" id="IPR004017">
    <property type="entry name" value="Cys_rich_dom"/>
</dbReference>
<sequence length="314" mass="34710">MEEYQRLSLIDPQRVANLPTPDKLFLFLSCTGSIEYPGTERAVRIVGEKLGIEFVESVDQTCCTGYMLTCNAVNPQLALASTSRNLSIPQEMGLDVGVFCNGCYGYLRELAHLLHSNPAFKEVGDKANEALGREKFRGHLKIYHVQELWYKQLEKLTSLVKRPLTGLKIAAHYGCHYLANKDVAIDDAQYPTFHEEIYKALGATPVVYKERRACCGYSVGRGFTHREETVLPHITNKMLSAAAAGVQLMTTTCPGCNTALDREQKTITARGNAVSIPVIDLSQLIAFALGAPVEQLGFKANTTPVLPVLERFIK</sequence>
<evidence type="ECO:0000313" key="4">
    <source>
        <dbReference type="Proteomes" id="UP000183954"/>
    </source>
</evidence>
<accession>A0A1M6B278</accession>
<dbReference type="STRING" id="1121420.SAMN02746098_04054"/>
<feature type="domain" description="Cysteine-rich" evidence="2">
    <location>
        <begin position="26"/>
        <end position="107"/>
    </location>
</feature>
<evidence type="ECO:0000256" key="1">
    <source>
        <dbReference type="ARBA" id="ARBA00023002"/>
    </source>
</evidence>
<dbReference type="InterPro" id="IPR051278">
    <property type="entry name" value="HdrB/HdrD_reductase"/>
</dbReference>
<dbReference type="PANTHER" id="PTHR42947:SF1">
    <property type="entry name" value="COB--COM HETERODISULFIDE REDUCTASE SUBUNIT B 1"/>
    <property type="match status" value="1"/>
</dbReference>
<dbReference type="Proteomes" id="UP000183954">
    <property type="component" value="Unassembled WGS sequence"/>
</dbReference>
<organism evidence="3 4">
    <name type="scientific">Desulfosporosinus lacus DSM 15449</name>
    <dbReference type="NCBI Taxonomy" id="1121420"/>
    <lineage>
        <taxon>Bacteria</taxon>
        <taxon>Bacillati</taxon>
        <taxon>Bacillota</taxon>
        <taxon>Clostridia</taxon>
        <taxon>Eubacteriales</taxon>
        <taxon>Desulfitobacteriaceae</taxon>
        <taxon>Desulfosporosinus</taxon>
    </lineage>
</organism>
<reference evidence="4" key="1">
    <citation type="submission" date="2016-11" db="EMBL/GenBank/DDBJ databases">
        <authorList>
            <person name="Varghese N."/>
            <person name="Submissions S."/>
        </authorList>
    </citation>
    <scope>NUCLEOTIDE SEQUENCE [LARGE SCALE GENOMIC DNA]</scope>
    <source>
        <strain evidence="4">DSM 15449</strain>
    </source>
</reference>
<feature type="domain" description="Cysteine-rich" evidence="2">
    <location>
        <begin position="169"/>
        <end position="261"/>
    </location>
</feature>
<name>A0A1M6B278_9FIRM</name>
<evidence type="ECO:0000259" key="2">
    <source>
        <dbReference type="Pfam" id="PF02754"/>
    </source>
</evidence>
<dbReference type="RefSeq" id="WP_073031691.1">
    <property type="nucleotide sequence ID" value="NZ_FQXJ01000018.1"/>
</dbReference>
<keyword evidence="4" id="KW-1185">Reference proteome</keyword>
<dbReference type="Gene3D" id="1.20.1050.140">
    <property type="match status" value="1"/>
</dbReference>
<dbReference type="PANTHER" id="PTHR42947">
    <property type="entry name" value="COB--COM HETERODISULFIDE REDUCTASE SUBUNIT B 1"/>
    <property type="match status" value="1"/>
</dbReference>
<dbReference type="OrthoDB" id="9777685at2"/>
<dbReference type="EMBL" id="FQXJ01000018">
    <property type="protein sequence ID" value="SHI42831.1"/>
    <property type="molecule type" value="Genomic_DNA"/>
</dbReference>